<gene>
    <name evidence="2" type="ORF">L3081_06165</name>
</gene>
<evidence type="ECO:0000313" key="2">
    <source>
        <dbReference type="EMBL" id="MCI2283057.1"/>
    </source>
</evidence>
<keyword evidence="1" id="KW-0812">Transmembrane</keyword>
<comment type="caution">
    <text evidence="2">The sequence shown here is derived from an EMBL/GenBank/DDBJ whole genome shotgun (WGS) entry which is preliminary data.</text>
</comment>
<accession>A0ABS9WYJ1</accession>
<evidence type="ECO:0000256" key="1">
    <source>
        <dbReference type="SAM" id="Phobius"/>
    </source>
</evidence>
<keyword evidence="1" id="KW-0472">Membrane</keyword>
<reference evidence="2" key="1">
    <citation type="submission" date="2022-01" db="EMBL/GenBank/DDBJ databases">
        <title>Colwellia maritima, isolated from seawater.</title>
        <authorList>
            <person name="Kristyanto S."/>
            <person name="Jung J."/>
            <person name="Jeon C.O."/>
        </authorList>
    </citation>
    <scope>NUCLEOTIDE SEQUENCE</scope>
    <source>
        <strain evidence="2">MSW7</strain>
    </source>
</reference>
<dbReference type="EMBL" id="JAKKSL010000001">
    <property type="protein sequence ID" value="MCI2283057.1"/>
    <property type="molecule type" value="Genomic_DNA"/>
</dbReference>
<feature type="transmembrane region" description="Helical" evidence="1">
    <location>
        <begin position="14"/>
        <end position="38"/>
    </location>
</feature>
<protein>
    <submittedName>
        <fullName evidence="2">Uncharacterized protein</fullName>
    </submittedName>
</protein>
<keyword evidence="1" id="KW-1133">Transmembrane helix</keyword>
<dbReference type="Proteomes" id="UP001139646">
    <property type="component" value="Unassembled WGS sequence"/>
</dbReference>
<organism evidence="2 3">
    <name type="scientific">Colwellia maritima</name>
    <dbReference type="NCBI Taxonomy" id="2912588"/>
    <lineage>
        <taxon>Bacteria</taxon>
        <taxon>Pseudomonadati</taxon>
        <taxon>Pseudomonadota</taxon>
        <taxon>Gammaproteobacteria</taxon>
        <taxon>Alteromonadales</taxon>
        <taxon>Colwelliaceae</taxon>
        <taxon>Colwellia</taxon>
    </lineage>
</organism>
<keyword evidence="3" id="KW-1185">Reference proteome</keyword>
<sequence length="69" mass="7573">MANQIQTGASEQGIVLLLTIIPAVFAALAIPLIMLYPLDNKTLTDVQRGLHQRKNTVVKQDENEVMNNG</sequence>
<name>A0ABS9WYJ1_9GAMM</name>
<proteinExistence type="predicted"/>
<dbReference type="RefSeq" id="WP_242284219.1">
    <property type="nucleotide sequence ID" value="NZ_JAKKSL010000001.1"/>
</dbReference>
<evidence type="ECO:0000313" key="3">
    <source>
        <dbReference type="Proteomes" id="UP001139646"/>
    </source>
</evidence>